<evidence type="ECO:0000313" key="1">
    <source>
        <dbReference type="EMBL" id="CAE0412497.1"/>
    </source>
</evidence>
<sequence length="114" mass="13176">MSIRTIDSLRGDSSIVATLDLEQQISLVDQAILPLRKAQKKLQKVEDEISNTNFLIDSGIGTRSDKASLRQTKKQLRQRRVQLWEQLEALPALLEKRQELLHQLDILRRRHGIL</sequence>
<gene>
    <name evidence="1" type="ORF">ACOF00016_LOCUS9761</name>
</gene>
<reference evidence="1" key="1">
    <citation type="submission" date="2021-01" db="EMBL/GenBank/DDBJ databases">
        <authorList>
            <person name="Corre E."/>
            <person name="Pelletier E."/>
            <person name="Niang G."/>
            <person name="Scheremetjew M."/>
            <person name="Finn R."/>
            <person name="Kale V."/>
            <person name="Holt S."/>
            <person name="Cochrane G."/>
            <person name="Meng A."/>
            <person name="Brown T."/>
            <person name="Cohen L."/>
        </authorList>
    </citation>
    <scope>NUCLEOTIDE SEQUENCE</scope>
    <source>
        <strain evidence="1">CCMP127</strain>
    </source>
</reference>
<dbReference type="EMBL" id="HBIM01011802">
    <property type="protein sequence ID" value="CAE0412497.1"/>
    <property type="molecule type" value="Transcribed_RNA"/>
</dbReference>
<protein>
    <submittedName>
        <fullName evidence="1">Uncharacterized protein</fullName>
    </submittedName>
</protein>
<dbReference type="AlphaFoldDB" id="A0A7S3LA37"/>
<organism evidence="1">
    <name type="scientific">Amphora coffeiformis</name>
    <dbReference type="NCBI Taxonomy" id="265554"/>
    <lineage>
        <taxon>Eukaryota</taxon>
        <taxon>Sar</taxon>
        <taxon>Stramenopiles</taxon>
        <taxon>Ochrophyta</taxon>
        <taxon>Bacillariophyta</taxon>
        <taxon>Bacillariophyceae</taxon>
        <taxon>Bacillariophycidae</taxon>
        <taxon>Thalassiophysales</taxon>
        <taxon>Catenulaceae</taxon>
        <taxon>Amphora</taxon>
    </lineage>
</organism>
<accession>A0A7S3LA37</accession>
<proteinExistence type="predicted"/>
<name>A0A7S3LA37_9STRA</name>